<dbReference type="AlphaFoldDB" id="A0A1M2UTV5"/>
<evidence type="ECO:0000313" key="4">
    <source>
        <dbReference type="Proteomes" id="UP000183986"/>
    </source>
</evidence>
<reference evidence="3" key="1">
    <citation type="submission" date="2016-11" db="EMBL/GenBank/DDBJ databases">
        <title>Draft Genome Sequence of Marinobacter hydrocarbonoclasticus strain STW2, a polyaromatic aromatic hydrocarbon degrading and denitrifying bacterium from rhizosphere of Seagrass Enhalus acodoides.</title>
        <authorList>
            <person name="Ling J."/>
            <person name="Dong J."/>
        </authorList>
    </citation>
    <scope>NUCLEOTIDE SEQUENCE [LARGE SCALE GENOMIC DNA]</scope>
    <source>
        <strain evidence="3">STW2</strain>
    </source>
</reference>
<dbReference type="SUPFAM" id="SSF52540">
    <property type="entry name" value="P-loop containing nucleoside triphosphate hydrolases"/>
    <property type="match status" value="1"/>
</dbReference>
<dbReference type="Gene3D" id="3.40.50.300">
    <property type="entry name" value="P-loop containing nucleotide triphosphate hydrolases"/>
    <property type="match status" value="1"/>
</dbReference>
<protein>
    <submittedName>
        <fullName evidence="3">ATP-dependent endonuclease</fullName>
    </submittedName>
</protein>
<feature type="domain" description="Endonuclease GajA/Old nuclease/RecF-like AAA" evidence="1">
    <location>
        <begin position="1"/>
        <end position="395"/>
    </location>
</feature>
<dbReference type="EMBL" id="MPKY01000001">
    <property type="protein sequence ID" value="OJS98784.1"/>
    <property type="molecule type" value="Genomic_DNA"/>
</dbReference>
<name>A0A1M2UTV5_MARNT</name>
<evidence type="ECO:0000259" key="2">
    <source>
        <dbReference type="Pfam" id="PF20469"/>
    </source>
</evidence>
<evidence type="ECO:0000313" key="3">
    <source>
        <dbReference type="EMBL" id="OJS98784.1"/>
    </source>
</evidence>
<dbReference type="InterPro" id="IPR027417">
    <property type="entry name" value="P-loop_NTPase"/>
</dbReference>
<accession>A0A1M2UTV5</accession>
<dbReference type="PANTHER" id="PTHR43581:SF4">
    <property type="entry name" value="ATP_GTP PHOSPHATASE"/>
    <property type="match status" value="1"/>
</dbReference>
<dbReference type="OrthoDB" id="3322489at2"/>
<feature type="domain" description="OLD protein-like TOPRIM" evidence="2">
    <location>
        <begin position="448"/>
        <end position="515"/>
    </location>
</feature>
<organism evidence="3 4">
    <name type="scientific">Marinobacter nauticus</name>
    <name type="common">Marinobacter hydrocarbonoclasticus</name>
    <name type="synonym">Marinobacter aquaeolei</name>
    <dbReference type="NCBI Taxonomy" id="2743"/>
    <lineage>
        <taxon>Bacteria</taxon>
        <taxon>Pseudomonadati</taxon>
        <taxon>Pseudomonadota</taxon>
        <taxon>Gammaproteobacteria</taxon>
        <taxon>Pseudomonadales</taxon>
        <taxon>Marinobacteraceae</taxon>
        <taxon>Marinobacter</taxon>
    </lineage>
</organism>
<dbReference type="InterPro" id="IPR041685">
    <property type="entry name" value="AAA_GajA/Old/RecF-like"/>
</dbReference>
<proteinExistence type="predicted"/>
<dbReference type="InterPro" id="IPR034139">
    <property type="entry name" value="TOPRIM_OLD"/>
</dbReference>
<evidence type="ECO:0000259" key="1">
    <source>
        <dbReference type="Pfam" id="PF13175"/>
    </source>
</evidence>
<dbReference type="RefSeq" id="WP_072675902.1">
    <property type="nucleotide sequence ID" value="NZ_MPKY01000001.1"/>
</dbReference>
<dbReference type="Pfam" id="PF13175">
    <property type="entry name" value="AAA_15"/>
    <property type="match status" value="1"/>
</dbReference>
<gene>
    <name evidence="3" type="ORF">BEE62_00910</name>
</gene>
<keyword evidence="4" id="KW-1185">Reference proteome</keyword>
<comment type="caution">
    <text evidence="3">The sequence shown here is derived from an EMBL/GenBank/DDBJ whole genome shotgun (WGS) entry which is preliminary data.</text>
</comment>
<dbReference type="GO" id="GO:0004519">
    <property type="term" value="F:endonuclease activity"/>
    <property type="evidence" value="ECO:0007669"/>
    <property type="project" value="UniProtKB-KW"/>
</dbReference>
<dbReference type="Proteomes" id="UP000183986">
    <property type="component" value="Unassembled WGS sequence"/>
</dbReference>
<dbReference type="PANTHER" id="PTHR43581">
    <property type="entry name" value="ATP/GTP PHOSPHATASE"/>
    <property type="match status" value="1"/>
</dbReference>
<dbReference type="CDD" id="cd01026">
    <property type="entry name" value="TOPRIM_OLD"/>
    <property type="match status" value="1"/>
</dbReference>
<dbReference type="InterPro" id="IPR051396">
    <property type="entry name" value="Bact_Antivir_Def_Nuclease"/>
</dbReference>
<sequence>MKIKSARIKNYRLLKNVNLTLDDRTTLIVGRNNTGKTSFAEVFRSFLNSGGPKIRYEDFNQLCLKGFEDALKSFENSAEDKEVRSLMPTIELELRLDYKGNENDFGVLGDFIIDLDDTLFETCVLVSYQLKDGKVKDFFNSLDLSNRKKYYSGLKESISQYYEPVIYAIDPTNPDNKVRLEFASFKRLILSGLINAQRGLDDETHSERDVLGKSLGNLFNSAKRDGAPEAFKSKSEEVNKVVEELQEKVDTDFQEKVKELLPKLEIFGYPGLQDPNLSASTELNVKSLLESNTRVFYEGDDHFTLPETYNGLGVRNLIFILFRIYEYFREYQSQTTPPKGHLIFIEEPEAHLHPQMQEVFIRQLEEIVNEFQKQLNDGNVWPVQFVVSTHSSHIANEADFSKVRYFLSKNGKETKIKDLAEAFCSEESKTDKEFLHKYLTLTKCDLYFADRAILIEGATERILLPEMIKKVDAAEQCNLRRKYLSVVEVGGAYAHHFYKFLDFLELKTLVITDIDGTRPEKSGKRTSYVACPSSQAVRSSNAGINRWFDQSRDILFKKLKDKTDAEKLSGSRRIAYQVPEDGHTCCGRSFEDAFVFANQSKFNLSGGSTIELEKNAIDLAEKEAKDGKANFAIKYSIDQTQWVVPKYIRDGLMWLDSDFVVKGNEAKS</sequence>
<keyword evidence="3" id="KW-0540">Nuclease</keyword>
<keyword evidence="3" id="KW-0255">Endonuclease</keyword>
<keyword evidence="3" id="KW-0378">Hydrolase</keyword>
<dbReference type="Pfam" id="PF20469">
    <property type="entry name" value="OLD-like_TOPRIM"/>
    <property type="match status" value="1"/>
</dbReference>